<keyword evidence="2" id="KW-0808">Transferase</keyword>
<dbReference type="PROSITE" id="PS50011">
    <property type="entry name" value="PROTEIN_KINASE_DOM"/>
    <property type="match status" value="1"/>
</dbReference>
<evidence type="ECO:0000259" key="7">
    <source>
        <dbReference type="PROSITE" id="PS50011"/>
    </source>
</evidence>
<evidence type="ECO:0000256" key="5">
    <source>
        <dbReference type="ARBA" id="ARBA00022840"/>
    </source>
</evidence>
<dbReference type="Proteomes" id="UP000231451">
    <property type="component" value="Unassembled WGS sequence"/>
</dbReference>
<keyword evidence="4 8" id="KW-0418">Kinase</keyword>
<evidence type="ECO:0000313" key="8">
    <source>
        <dbReference type="EMBL" id="PJM74758.1"/>
    </source>
</evidence>
<dbReference type="InterPro" id="IPR011009">
    <property type="entry name" value="Kinase-like_dom_sf"/>
</dbReference>
<dbReference type="InterPro" id="IPR000719">
    <property type="entry name" value="Prot_kinase_dom"/>
</dbReference>
<dbReference type="OrthoDB" id="3778994at2"/>
<dbReference type="InterPro" id="IPR008266">
    <property type="entry name" value="Tyr_kinase_AS"/>
</dbReference>
<accession>A0A2M9HD68</accession>
<reference evidence="8 9" key="1">
    <citation type="submission" date="2017-10" db="EMBL/GenBank/DDBJ databases">
        <title>Draft genome sequences of strains TRE 1, TRE 9, TRE H and TRI 7, isolated from tamarins, belonging to four potential novel Bifidobacterium species.</title>
        <authorList>
            <person name="Mattarelli P."/>
            <person name="Modesto M."/>
            <person name="Puglisi E."/>
            <person name="Morelli L."/>
            <person name="Spezio C."/>
            <person name="Bonetti A."/>
            <person name="Sandri C."/>
        </authorList>
    </citation>
    <scope>NUCLEOTIDE SEQUENCE [LARGE SCALE GENOMIC DNA]</scope>
    <source>
        <strain evidence="9">TRI7</strain>
    </source>
</reference>
<sequence length="269" mass="30142">MSELRPARRSRGPVLHGVWGADPALIGGRFGVGDRIGGYVVSSRLGSGRYGVCFLAEDPSGRQVVLKRFRRRMLKRNAGRNHYEAVILSGLSHPAVPQLLGVVNDRTGYWFVLELQPGRSLKSWLFDRHREFTRREIVGIGVRLFDVVTYLHGRNVVHGDISIANVLYDDGMVSLIDFGLARYIGSRVGEVPADEIGLDHARLADVLLYLMYSCAGLSRGNRRAAWYDDLWLTASQRDCVKRLMGFGTPYADTASAAEDFRRAFADWLR</sequence>
<protein>
    <submittedName>
        <fullName evidence="8">Serine/threonine protein kinase</fullName>
    </submittedName>
</protein>
<evidence type="ECO:0000313" key="9">
    <source>
        <dbReference type="Proteomes" id="UP000231451"/>
    </source>
</evidence>
<dbReference type="CDD" id="cd00180">
    <property type="entry name" value="PKc"/>
    <property type="match status" value="1"/>
</dbReference>
<dbReference type="SUPFAM" id="SSF56112">
    <property type="entry name" value="Protein kinase-like (PK-like)"/>
    <property type="match status" value="1"/>
</dbReference>
<dbReference type="GO" id="GO:0004674">
    <property type="term" value="F:protein serine/threonine kinase activity"/>
    <property type="evidence" value="ECO:0007669"/>
    <property type="project" value="UniProtKB-KW"/>
</dbReference>
<dbReference type="AlphaFoldDB" id="A0A2M9HD68"/>
<dbReference type="EMBL" id="PEBK01000008">
    <property type="protein sequence ID" value="PJM74758.1"/>
    <property type="molecule type" value="Genomic_DNA"/>
</dbReference>
<feature type="binding site" evidence="6">
    <location>
        <position position="67"/>
    </location>
    <ligand>
        <name>ATP</name>
        <dbReference type="ChEBI" id="CHEBI:30616"/>
    </ligand>
</feature>
<keyword evidence="5 6" id="KW-0067">ATP-binding</keyword>
<dbReference type="PANTHER" id="PTHR24350">
    <property type="entry name" value="SERINE/THREONINE-PROTEIN KINASE IAL-RELATED"/>
    <property type="match status" value="1"/>
</dbReference>
<dbReference type="PROSITE" id="PS00107">
    <property type="entry name" value="PROTEIN_KINASE_ATP"/>
    <property type="match status" value="1"/>
</dbReference>
<keyword evidence="9" id="KW-1185">Reference proteome</keyword>
<keyword evidence="3 6" id="KW-0547">Nucleotide-binding</keyword>
<evidence type="ECO:0000256" key="4">
    <source>
        <dbReference type="ARBA" id="ARBA00022777"/>
    </source>
</evidence>
<evidence type="ECO:0000256" key="2">
    <source>
        <dbReference type="ARBA" id="ARBA00022679"/>
    </source>
</evidence>
<dbReference type="Gene3D" id="1.10.510.10">
    <property type="entry name" value="Transferase(Phosphotransferase) domain 1"/>
    <property type="match status" value="1"/>
</dbReference>
<feature type="domain" description="Protein kinase" evidence="7">
    <location>
        <begin position="39"/>
        <end position="269"/>
    </location>
</feature>
<dbReference type="Pfam" id="PF00069">
    <property type="entry name" value="Pkinase"/>
    <property type="match status" value="1"/>
</dbReference>
<dbReference type="InterPro" id="IPR017441">
    <property type="entry name" value="Protein_kinase_ATP_BS"/>
</dbReference>
<proteinExistence type="predicted"/>
<evidence type="ECO:0000256" key="1">
    <source>
        <dbReference type="ARBA" id="ARBA00022527"/>
    </source>
</evidence>
<keyword evidence="1 8" id="KW-0723">Serine/threonine-protein kinase</keyword>
<evidence type="ECO:0000256" key="6">
    <source>
        <dbReference type="PROSITE-ProRule" id="PRU10141"/>
    </source>
</evidence>
<gene>
    <name evidence="8" type="ORF">CSQ87_08490</name>
</gene>
<dbReference type="PROSITE" id="PS00109">
    <property type="entry name" value="PROTEIN_KINASE_TYR"/>
    <property type="match status" value="1"/>
</dbReference>
<comment type="caution">
    <text evidence="8">The sequence shown here is derived from an EMBL/GenBank/DDBJ whole genome shotgun (WGS) entry which is preliminary data.</text>
</comment>
<dbReference type="InterPro" id="IPR030616">
    <property type="entry name" value="Aur-like"/>
</dbReference>
<dbReference type="GO" id="GO:0005524">
    <property type="term" value="F:ATP binding"/>
    <property type="evidence" value="ECO:0007669"/>
    <property type="project" value="UniProtKB-UniRule"/>
</dbReference>
<name>A0A2M9HD68_9BIFI</name>
<organism evidence="8 9">
    <name type="scientific">Bifidobacterium simiarum</name>
    <dbReference type="NCBI Taxonomy" id="2045441"/>
    <lineage>
        <taxon>Bacteria</taxon>
        <taxon>Bacillati</taxon>
        <taxon>Actinomycetota</taxon>
        <taxon>Actinomycetes</taxon>
        <taxon>Bifidobacteriales</taxon>
        <taxon>Bifidobacteriaceae</taxon>
        <taxon>Bifidobacterium</taxon>
    </lineage>
</organism>
<evidence type="ECO:0000256" key="3">
    <source>
        <dbReference type="ARBA" id="ARBA00022741"/>
    </source>
</evidence>